<feature type="region of interest" description="Disordered" evidence="1">
    <location>
        <begin position="174"/>
        <end position="201"/>
    </location>
</feature>
<keyword evidence="3" id="KW-1185">Reference proteome</keyword>
<evidence type="ECO:0000313" key="2">
    <source>
        <dbReference type="EMBL" id="KAJ8420597.1"/>
    </source>
</evidence>
<reference evidence="2" key="1">
    <citation type="submission" date="2022-04" db="EMBL/GenBank/DDBJ databases">
        <title>Carnegiea gigantea Genome sequencing and assembly v2.</title>
        <authorList>
            <person name="Copetti D."/>
            <person name="Sanderson M.J."/>
            <person name="Burquez A."/>
            <person name="Wojciechowski M.F."/>
        </authorList>
    </citation>
    <scope>NUCLEOTIDE SEQUENCE</scope>
    <source>
        <strain evidence="2">SGP5-SGP5p</strain>
        <tissue evidence="2">Aerial part</tissue>
    </source>
</reference>
<dbReference type="AlphaFoldDB" id="A0A9Q1GJV1"/>
<organism evidence="2 3">
    <name type="scientific">Carnegiea gigantea</name>
    <dbReference type="NCBI Taxonomy" id="171969"/>
    <lineage>
        <taxon>Eukaryota</taxon>
        <taxon>Viridiplantae</taxon>
        <taxon>Streptophyta</taxon>
        <taxon>Embryophyta</taxon>
        <taxon>Tracheophyta</taxon>
        <taxon>Spermatophyta</taxon>
        <taxon>Magnoliopsida</taxon>
        <taxon>eudicotyledons</taxon>
        <taxon>Gunneridae</taxon>
        <taxon>Pentapetalae</taxon>
        <taxon>Caryophyllales</taxon>
        <taxon>Cactineae</taxon>
        <taxon>Cactaceae</taxon>
        <taxon>Cactoideae</taxon>
        <taxon>Echinocereeae</taxon>
        <taxon>Carnegiea</taxon>
    </lineage>
</organism>
<dbReference type="Proteomes" id="UP001153076">
    <property type="component" value="Unassembled WGS sequence"/>
</dbReference>
<sequence>MASCIYTIKDAIGSMVEGFERAEEIILDFYKHLLGKQFIPRSHINPQLMQAGPVLTATQQMEMCKHLQKRTLGMLPLSSSPAFSPSSSPQLTLHHSLSSLLLHLLHIQGITTKPSSSPFTHFSIGSTPQRTIINPITNQVQRDGGSCRMDHRKSSITHHLLLIIQLSSPSSFHLHHTHHLNHHRNPSKPPAESSPSSSCVS</sequence>
<feature type="compositionally biased region" description="Basic residues" evidence="1">
    <location>
        <begin position="174"/>
        <end position="186"/>
    </location>
</feature>
<gene>
    <name evidence="2" type="ORF">Cgig2_032773</name>
</gene>
<comment type="caution">
    <text evidence="2">The sequence shown here is derived from an EMBL/GenBank/DDBJ whole genome shotgun (WGS) entry which is preliminary data.</text>
</comment>
<dbReference type="EMBL" id="JAKOGI010003322">
    <property type="protein sequence ID" value="KAJ8420597.1"/>
    <property type="molecule type" value="Genomic_DNA"/>
</dbReference>
<protein>
    <submittedName>
        <fullName evidence="2">Uncharacterized protein</fullName>
    </submittedName>
</protein>
<dbReference type="OrthoDB" id="1215883at2759"/>
<accession>A0A9Q1GJV1</accession>
<evidence type="ECO:0000256" key="1">
    <source>
        <dbReference type="SAM" id="MobiDB-lite"/>
    </source>
</evidence>
<name>A0A9Q1GJV1_9CARY</name>
<proteinExistence type="predicted"/>
<feature type="compositionally biased region" description="Low complexity" evidence="1">
    <location>
        <begin position="190"/>
        <end position="201"/>
    </location>
</feature>
<evidence type="ECO:0000313" key="3">
    <source>
        <dbReference type="Proteomes" id="UP001153076"/>
    </source>
</evidence>